<dbReference type="GeneID" id="6078049"/>
<sequence length="98" mass="11124">MLTQASLLRFSISFSAACAHRWVHISTLSPTAAIRLNKPPLCSFFGLLIARPFFVSALPGRGRDQEIQRRPLIRSPRVYINRKLQQLYAPGDLGRRAY</sequence>
<gene>
    <name evidence="1" type="ORF">LACBIDRAFT_299446</name>
</gene>
<keyword evidence="2" id="KW-1185">Reference proteome</keyword>
<organism evidence="2">
    <name type="scientific">Laccaria bicolor (strain S238N-H82 / ATCC MYA-4686)</name>
    <name type="common">Bicoloured deceiver</name>
    <name type="synonym">Laccaria laccata var. bicolor</name>
    <dbReference type="NCBI Taxonomy" id="486041"/>
    <lineage>
        <taxon>Eukaryota</taxon>
        <taxon>Fungi</taxon>
        <taxon>Dikarya</taxon>
        <taxon>Basidiomycota</taxon>
        <taxon>Agaricomycotina</taxon>
        <taxon>Agaricomycetes</taxon>
        <taxon>Agaricomycetidae</taxon>
        <taxon>Agaricales</taxon>
        <taxon>Agaricineae</taxon>
        <taxon>Hydnangiaceae</taxon>
        <taxon>Laccaria</taxon>
    </lineage>
</organism>
<reference evidence="1 2" key="1">
    <citation type="journal article" date="2008" name="Nature">
        <title>The genome of Laccaria bicolor provides insights into mycorrhizal symbiosis.</title>
        <authorList>
            <person name="Martin F."/>
            <person name="Aerts A."/>
            <person name="Ahren D."/>
            <person name="Brun A."/>
            <person name="Danchin E.G.J."/>
            <person name="Duchaussoy F."/>
            <person name="Gibon J."/>
            <person name="Kohler A."/>
            <person name="Lindquist E."/>
            <person name="Pereda V."/>
            <person name="Salamov A."/>
            <person name="Shapiro H.J."/>
            <person name="Wuyts J."/>
            <person name="Blaudez D."/>
            <person name="Buee M."/>
            <person name="Brokstein P."/>
            <person name="Canbaeck B."/>
            <person name="Cohen D."/>
            <person name="Courty P.E."/>
            <person name="Coutinho P.M."/>
            <person name="Delaruelle C."/>
            <person name="Detter J.C."/>
            <person name="Deveau A."/>
            <person name="DiFazio S."/>
            <person name="Duplessis S."/>
            <person name="Fraissinet-Tachet L."/>
            <person name="Lucic E."/>
            <person name="Frey-Klett P."/>
            <person name="Fourrey C."/>
            <person name="Feussner I."/>
            <person name="Gay G."/>
            <person name="Grimwood J."/>
            <person name="Hoegger P.J."/>
            <person name="Jain P."/>
            <person name="Kilaru S."/>
            <person name="Labbe J."/>
            <person name="Lin Y.C."/>
            <person name="Legue V."/>
            <person name="Le Tacon F."/>
            <person name="Marmeisse R."/>
            <person name="Melayah D."/>
            <person name="Montanini B."/>
            <person name="Muratet M."/>
            <person name="Nehls U."/>
            <person name="Niculita-Hirzel H."/>
            <person name="Oudot-Le Secq M.P."/>
            <person name="Peter M."/>
            <person name="Quesneville H."/>
            <person name="Rajashekar B."/>
            <person name="Reich M."/>
            <person name="Rouhier N."/>
            <person name="Schmutz J."/>
            <person name="Yin T."/>
            <person name="Chalot M."/>
            <person name="Henrissat B."/>
            <person name="Kuees U."/>
            <person name="Lucas S."/>
            <person name="Van de Peer Y."/>
            <person name="Podila G.K."/>
            <person name="Polle A."/>
            <person name="Pukkila P.J."/>
            <person name="Richardson P.M."/>
            <person name="Rouze P."/>
            <person name="Sanders I.R."/>
            <person name="Stajich J.E."/>
            <person name="Tunlid A."/>
            <person name="Tuskan G."/>
            <person name="Grigoriev I.V."/>
        </authorList>
    </citation>
    <scope>NUCLEOTIDE SEQUENCE [LARGE SCALE GENOMIC DNA]</scope>
    <source>
        <strain evidence="2">S238N-H82 / ATCC MYA-4686</strain>
    </source>
</reference>
<dbReference type="AlphaFoldDB" id="B0DEQ7"/>
<evidence type="ECO:0000313" key="2">
    <source>
        <dbReference type="Proteomes" id="UP000001194"/>
    </source>
</evidence>
<accession>B0DEQ7</accession>
<evidence type="ECO:0000313" key="1">
    <source>
        <dbReference type="EMBL" id="EDR06981.1"/>
    </source>
</evidence>
<dbReference type="InParanoid" id="B0DEQ7"/>
<dbReference type="RefSeq" id="XP_001882354.1">
    <property type="nucleotide sequence ID" value="XM_001882319.1"/>
</dbReference>
<dbReference type="Proteomes" id="UP000001194">
    <property type="component" value="Unassembled WGS sequence"/>
</dbReference>
<dbReference type="HOGENOM" id="CLU_2333951_0_0_1"/>
<dbReference type="EMBL" id="DS547106">
    <property type="protein sequence ID" value="EDR06981.1"/>
    <property type="molecule type" value="Genomic_DNA"/>
</dbReference>
<protein>
    <submittedName>
        <fullName evidence="1">Predicted protein</fullName>
    </submittedName>
</protein>
<dbReference type="KEGG" id="lbc:LACBIDRAFT_299446"/>
<proteinExistence type="predicted"/>
<name>B0DEQ7_LACBS</name>